<gene>
    <name evidence="2" type="ORF">E1161_09600</name>
</gene>
<reference evidence="2 3" key="1">
    <citation type="submission" date="2019-03" db="EMBL/GenBank/DDBJ databases">
        <title>Draft genome sequences of novel Actinobacteria.</title>
        <authorList>
            <person name="Sahin N."/>
            <person name="Ay H."/>
            <person name="Saygin H."/>
        </authorList>
    </citation>
    <scope>NUCLEOTIDE SEQUENCE [LARGE SCALE GENOMIC DNA]</scope>
    <source>
        <strain evidence="2 3">16K404</strain>
    </source>
</reference>
<feature type="chain" id="PRO_5020381871" evidence="1">
    <location>
        <begin position="28"/>
        <end position="137"/>
    </location>
</feature>
<comment type="caution">
    <text evidence="2">The sequence shown here is derived from an EMBL/GenBank/DDBJ whole genome shotgun (WGS) entry which is preliminary data.</text>
</comment>
<dbReference type="Proteomes" id="UP000294744">
    <property type="component" value="Unassembled WGS sequence"/>
</dbReference>
<dbReference type="OrthoDB" id="3694297at2"/>
<keyword evidence="3" id="KW-1185">Reference proteome</keyword>
<name>A0A4R4UWR4_9PSEU</name>
<evidence type="ECO:0000256" key="1">
    <source>
        <dbReference type="SAM" id="SignalP"/>
    </source>
</evidence>
<dbReference type="PROSITE" id="PS50194">
    <property type="entry name" value="FILAMIN_REPEAT"/>
    <property type="match status" value="1"/>
</dbReference>
<evidence type="ECO:0000313" key="2">
    <source>
        <dbReference type="EMBL" id="TDC93674.1"/>
    </source>
</evidence>
<dbReference type="InterPro" id="IPR017868">
    <property type="entry name" value="Filamin/ABP280_repeat-like"/>
</dbReference>
<protein>
    <submittedName>
        <fullName evidence="2">Uncharacterized protein</fullName>
    </submittedName>
</protein>
<feature type="signal peptide" evidence="1">
    <location>
        <begin position="1"/>
        <end position="27"/>
    </location>
</feature>
<proteinExistence type="predicted"/>
<sequence length="137" mass="13365">MRSSKTALAGAALAGLALTTAAPIAAAAPATTATAPAATVTAQGGGLTVDHTAVRPGEQLTIHLDHGPEALSWISSGSFVRDSEHPMGADEGVAHVVRDSGGSADAVATIGDVPPGQYVVHARVGGGSVPGVTITVR</sequence>
<organism evidence="2 3">
    <name type="scientific">Saccharopolyspora aridisoli</name>
    <dbReference type="NCBI Taxonomy" id="2530385"/>
    <lineage>
        <taxon>Bacteria</taxon>
        <taxon>Bacillati</taxon>
        <taxon>Actinomycetota</taxon>
        <taxon>Actinomycetes</taxon>
        <taxon>Pseudonocardiales</taxon>
        <taxon>Pseudonocardiaceae</taxon>
        <taxon>Saccharopolyspora</taxon>
    </lineage>
</organism>
<dbReference type="EMBL" id="SMKV01000009">
    <property type="protein sequence ID" value="TDC93674.1"/>
    <property type="molecule type" value="Genomic_DNA"/>
</dbReference>
<dbReference type="RefSeq" id="WP_132621756.1">
    <property type="nucleotide sequence ID" value="NZ_SMKV01000009.1"/>
</dbReference>
<accession>A0A4R4UWR4</accession>
<evidence type="ECO:0000313" key="3">
    <source>
        <dbReference type="Proteomes" id="UP000294744"/>
    </source>
</evidence>
<dbReference type="AlphaFoldDB" id="A0A4R4UWR4"/>
<keyword evidence="1" id="KW-0732">Signal</keyword>